<sequence>MNSTEPSYKDKCRNFFVERYEPRIKRLTPYPIPLNATRSVHYLLPYLLSDKEFYQARIYASSTPGSTLGFDIGALLWEALGMIPADFMVLCDALVNPKGSFWRTYSHHTIDMKDSYPPYPSLRDLASSLTTWPVEDRDICFHNIWLTLHNYHTMLHRGGFGKFWSLRPPRCNGLYPLEYGLMIYMEDQWNDLAWVYLDNALSAMPDLPESKRTNSAFIHSLQNDKIYDSDEEQETARALHVLFSAAGTGKTRQIFELLQKHWGFYMLAPNLKPMQAPPADQHDQESIDIIDPQRYSVSRDTYTMFEDYPQIDPGWVSDKTKAFRAIIVARVALLYEFLHHPAATPTKWLWLQISCDTFDPFDALYRLFRLSSPEYLQFETATSIHAEIPGYLVPKCYALLEDLSPDGSKAPLYHCFDEAQLTIDTPQASAMFYDLYETLTLFYVLTYDSVSMLGPRSCVHMRDGTDPMCGESHFVGLDNAWRVARDFPDINPALVVSGTSLQLEVLREMLAKFSSDIWGVDEPTAVKWNEYLVHHIFPLVASDQDFWTLYEEHLTGIISEGEMTHKSGDENSTLNLPLLSRNGRPLALQQSSHEVDLNELRKLLWRPLHITSLPHILKLLSQTYLSIMRQDRGASRGRESFLSTNVETLLDHQNSEEVVSAFAYHIVEPLCRDRASPLEPFGESLFRLLTGYGILEADQVSTIIRDEVGSSSGSDVLFHETAKTIHNALRNVYIRNLITSHSMGQRGRYRWSTIYIEEIMLQSRSLALRDPSLREIRSLVEQAKNKTNNAAVEALKTQIRKMKASGKMELVQDLFRAGIRAEMMSTPTIFLKQSHAQLVTYGFALVQEDGETIRYTLAEPIAVHAVMDYLRTEGGKDYQELMLQWLIHTQDDYEVRSMFGKATEWFVAMSFDRMFRCQSSSGSDIPDLLDGSARREVLLRLLAESVLLDSRTDRFLNLKSMIQLNDFALSESPTILKYQTPGTIWSWMRQCRIEGRISTPTFMFPDINAGPDLIFVLEDQATTLHSDGQHGSRQMLFENTKKVFVAVQIKTGRGARFEDAMETLLDSNWHKNMDKHARDAEVAELEHWQGTPFLLLLNCTGITVKQDKIRRWMKKNSGRIAQGHFVCVLDETVTSDIWGQDFVVLADAIKRQNAQKDAREQDVNNNNQKRTDRVISGTQLTDRSKKRARGD</sequence>
<proteinExistence type="predicted"/>
<reference evidence="2" key="1">
    <citation type="journal article" date="2020" name="BMC Genomics">
        <title>Correction to: Identification and distribution of gene clusters required for synthesis of sphingolipid metabolism inhibitors in diverse species of the filamentous fungus Fusarium.</title>
        <authorList>
            <person name="Kim H.S."/>
            <person name="Lohmar J.M."/>
            <person name="Busman M."/>
            <person name="Brown D.W."/>
            <person name="Naumann T.A."/>
            <person name="Divon H.H."/>
            <person name="Lysoe E."/>
            <person name="Uhlig S."/>
            <person name="Proctor R.H."/>
        </authorList>
    </citation>
    <scope>NUCLEOTIDE SEQUENCE</scope>
    <source>
        <strain evidence="2">NRRL 20472</strain>
    </source>
</reference>
<comment type="caution">
    <text evidence="2">The sequence shown here is derived from an EMBL/GenBank/DDBJ whole genome shotgun (WGS) entry which is preliminary data.</text>
</comment>
<feature type="region of interest" description="Disordered" evidence="1">
    <location>
        <begin position="1156"/>
        <end position="1191"/>
    </location>
</feature>
<evidence type="ECO:0000313" key="2">
    <source>
        <dbReference type="EMBL" id="KAF4963152.1"/>
    </source>
</evidence>
<evidence type="ECO:0000256" key="1">
    <source>
        <dbReference type="SAM" id="MobiDB-lite"/>
    </source>
</evidence>
<keyword evidence="3" id="KW-1185">Reference proteome</keyword>
<accession>A0A8H4X5X6</accession>
<reference evidence="2" key="2">
    <citation type="submission" date="2020-05" db="EMBL/GenBank/DDBJ databases">
        <authorList>
            <person name="Kim H.-S."/>
            <person name="Proctor R.H."/>
            <person name="Brown D.W."/>
        </authorList>
    </citation>
    <scope>NUCLEOTIDE SEQUENCE</scope>
    <source>
        <strain evidence="2">NRRL 20472</strain>
    </source>
</reference>
<gene>
    <name evidence="2" type="ORF">FSARC_8805</name>
</gene>
<dbReference type="EMBL" id="JABEXW010000490">
    <property type="protein sequence ID" value="KAF4963152.1"/>
    <property type="molecule type" value="Genomic_DNA"/>
</dbReference>
<dbReference type="Proteomes" id="UP000622797">
    <property type="component" value="Unassembled WGS sequence"/>
</dbReference>
<dbReference type="AlphaFoldDB" id="A0A8H4X5X6"/>
<dbReference type="OrthoDB" id="5065752at2759"/>
<name>A0A8H4X5X6_9HYPO</name>
<organism evidence="2 3">
    <name type="scientific">Fusarium sarcochroum</name>
    <dbReference type="NCBI Taxonomy" id="1208366"/>
    <lineage>
        <taxon>Eukaryota</taxon>
        <taxon>Fungi</taxon>
        <taxon>Dikarya</taxon>
        <taxon>Ascomycota</taxon>
        <taxon>Pezizomycotina</taxon>
        <taxon>Sordariomycetes</taxon>
        <taxon>Hypocreomycetidae</taxon>
        <taxon>Hypocreales</taxon>
        <taxon>Nectriaceae</taxon>
        <taxon>Fusarium</taxon>
        <taxon>Fusarium lateritium species complex</taxon>
    </lineage>
</organism>
<protein>
    <submittedName>
        <fullName evidence="2">Uncharacterized protein</fullName>
    </submittedName>
</protein>
<evidence type="ECO:0000313" key="3">
    <source>
        <dbReference type="Proteomes" id="UP000622797"/>
    </source>
</evidence>